<accession>A0A6H1ZUT2</accession>
<name>A0A6H1ZUT2_9ZZZZ</name>
<reference evidence="1" key="1">
    <citation type="submission" date="2020-03" db="EMBL/GenBank/DDBJ databases">
        <title>The deep terrestrial virosphere.</title>
        <authorList>
            <person name="Holmfeldt K."/>
            <person name="Nilsson E."/>
            <person name="Simone D."/>
            <person name="Lopez-Fernandez M."/>
            <person name="Wu X."/>
            <person name="de Brujin I."/>
            <person name="Lundin D."/>
            <person name="Andersson A."/>
            <person name="Bertilsson S."/>
            <person name="Dopson M."/>
        </authorList>
    </citation>
    <scope>NUCLEOTIDE SEQUENCE</scope>
    <source>
        <strain evidence="1">TM448A01973</strain>
        <strain evidence="2">TM448B02147</strain>
    </source>
</reference>
<dbReference type="EMBL" id="MT144882">
    <property type="protein sequence ID" value="QJI00878.1"/>
    <property type="molecule type" value="Genomic_DNA"/>
</dbReference>
<proteinExistence type="predicted"/>
<dbReference type="AlphaFoldDB" id="A0A6H1ZUT2"/>
<evidence type="ECO:0000313" key="1">
    <source>
        <dbReference type="EMBL" id="QJA51077.1"/>
    </source>
</evidence>
<sequence>MTIEQLERWLWDAIQWLKRINHPARPALLSMWCNMSNVARDPSHWDLSHPGQPAQGWAGVRGLLPERGESR</sequence>
<protein>
    <submittedName>
        <fullName evidence="1">Uncharacterized protein</fullName>
    </submittedName>
</protein>
<evidence type="ECO:0000313" key="2">
    <source>
        <dbReference type="EMBL" id="QJI00878.1"/>
    </source>
</evidence>
<gene>
    <name evidence="1" type="ORF">TM448A01973_0009</name>
    <name evidence="2" type="ORF">TM448B02147_0014</name>
</gene>
<organism evidence="1">
    <name type="scientific">viral metagenome</name>
    <dbReference type="NCBI Taxonomy" id="1070528"/>
    <lineage>
        <taxon>unclassified sequences</taxon>
        <taxon>metagenomes</taxon>
        <taxon>organismal metagenomes</taxon>
    </lineage>
</organism>
<dbReference type="EMBL" id="MT144236">
    <property type="protein sequence ID" value="QJA51077.1"/>
    <property type="molecule type" value="Genomic_DNA"/>
</dbReference>